<evidence type="ECO:0000259" key="4">
    <source>
        <dbReference type="PROSITE" id="PS51084"/>
    </source>
</evidence>
<dbReference type="PANTHER" id="PTHR46648">
    <property type="entry name" value="HIT FAMILY PROTEIN 1"/>
    <property type="match status" value="1"/>
</dbReference>
<gene>
    <name evidence="5" type="ORF">PbB2_00943</name>
</gene>
<dbReference type="OrthoDB" id="9784774at2"/>
<dbReference type="InterPro" id="IPR001310">
    <property type="entry name" value="Histidine_triad_HIT"/>
</dbReference>
<dbReference type="PRINTS" id="PR00332">
    <property type="entry name" value="HISTRIAD"/>
</dbReference>
<dbReference type="PROSITE" id="PS51084">
    <property type="entry name" value="HIT_2"/>
    <property type="match status" value="1"/>
</dbReference>
<dbReference type="Proteomes" id="UP000245086">
    <property type="component" value="Unassembled WGS sequence"/>
</dbReference>
<dbReference type="InterPro" id="IPR011146">
    <property type="entry name" value="HIT-like"/>
</dbReference>
<dbReference type="SUPFAM" id="SSF54197">
    <property type="entry name" value="HIT-like"/>
    <property type="match status" value="1"/>
</dbReference>
<comment type="caution">
    <text evidence="5">The sequence shown here is derived from an EMBL/GenBank/DDBJ whole genome shotgun (WGS) entry which is preliminary data.</text>
</comment>
<dbReference type="Gene3D" id="3.30.428.10">
    <property type="entry name" value="HIT-like"/>
    <property type="match status" value="1"/>
</dbReference>
<feature type="active site" description="Tele-AMP-histidine intermediate" evidence="1">
    <location>
        <position position="106"/>
    </location>
</feature>
<evidence type="ECO:0000256" key="3">
    <source>
        <dbReference type="PROSITE-ProRule" id="PRU00464"/>
    </source>
</evidence>
<evidence type="ECO:0000313" key="6">
    <source>
        <dbReference type="Proteomes" id="UP000245086"/>
    </source>
</evidence>
<feature type="short sequence motif" description="Histidine triad motif" evidence="2 3">
    <location>
        <begin position="104"/>
        <end position="108"/>
    </location>
</feature>
<dbReference type="InterPro" id="IPR039384">
    <property type="entry name" value="HINT"/>
</dbReference>
<dbReference type="EMBL" id="BFBR01000002">
    <property type="protein sequence ID" value="GBF57278.1"/>
    <property type="molecule type" value="Genomic_DNA"/>
</dbReference>
<dbReference type="PANTHER" id="PTHR46648:SF1">
    <property type="entry name" value="ADENOSINE 5'-MONOPHOSPHORAMIDASE HNT1"/>
    <property type="match status" value="1"/>
</dbReference>
<keyword evidence="6" id="KW-1185">Reference proteome</keyword>
<organism evidence="5 6">
    <name type="scientific">Candidatus Phycosocius bacilliformis</name>
    <dbReference type="NCBI Taxonomy" id="1445552"/>
    <lineage>
        <taxon>Bacteria</taxon>
        <taxon>Pseudomonadati</taxon>
        <taxon>Pseudomonadota</taxon>
        <taxon>Alphaproteobacteria</taxon>
        <taxon>Caulobacterales</taxon>
        <taxon>Caulobacterales incertae sedis</taxon>
        <taxon>Candidatus Phycosocius</taxon>
    </lineage>
</organism>
<name>A0A2P2E879_9PROT</name>
<feature type="domain" description="HIT" evidence="4">
    <location>
        <begin position="12"/>
        <end position="119"/>
    </location>
</feature>
<accession>A0A2P2E879</accession>
<protein>
    <submittedName>
        <fullName evidence="5">Putative HIT-like protein</fullName>
    </submittedName>
</protein>
<dbReference type="InterPro" id="IPR036265">
    <property type="entry name" value="HIT-like_sf"/>
</dbReference>
<dbReference type="Pfam" id="PF01230">
    <property type="entry name" value="HIT"/>
    <property type="match status" value="1"/>
</dbReference>
<evidence type="ECO:0000256" key="1">
    <source>
        <dbReference type="PIRSR" id="PIRSR601310-1"/>
    </source>
</evidence>
<reference evidence="5" key="1">
    <citation type="journal article" date="2018" name="Genome Announc.">
        <title>Draft Genome Sequence of "Candidatus Phycosocius bacilliformis," an Alphaproteobacterial Ectosymbiont of the Hydrocarbon-Producing Green Alga Botryococcus braunii.</title>
        <authorList>
            <person name="Tanabe Y."/>
            <person name="Yamaguchi H."/>
            <person name="Watanabe M.M."/>
        </authorList>
    </citation>
    <scope>NUCLEOTIDE SEQUENCE [LARGE SCALE GENOMIC DNA]</scope>
    <source>
        <strain evidence="5">BOTRYCO-2</strain>
    </source>
</reference>
<dbReference type="GO" id="GO:0009117">
    <property type="term" value="P:nucleotide metabolic process"/>
    <property type="evidence" value="ECO:0007669"/>
    <property type="project" value="TreeGrafter"/>
</dbReference>
<evidence type="ECO:0000313" key="5">
    <source>
        <dbReference type="EMBL" id="GBF57278.1"/>
    </source>
</evidence>
<dbReference type="CDD" id="cd01277">
    <property type="entry name" value="HINT_subgroup"/>
    <property type="match status" value="1"/>
</dbReference>
<sequence>MHLSAPYDPNNIFAKILRGEMPCLKVYEDAVCLAFLDIFPQAPGHTLVIPKHAATNILTLPTEAIGPYMASVQKVAHAVQKAFQAEGLTIFQFNGAAGGQTVFHLHVHIIPRMDGVSLKGHGQAGKADEDSLKTHQAAIMAAF</sequence>
<proteinExistence type="predicted"/>
<dbReference type="AlphaFoldDB" id="A0A2P2E879"/>
<dbReference type="GO" id="GO:0003824">
    <property type="term" value="F:catalytic activity"/>
    <property type="evidence" value="ECO:0007669"/>
    <property type="project" value="InterPro"/>
</dbReference>
<dbReference type="RefSeq" id="WP_108984135.1">
    <property type="nucleotide sequence ID" value="NZ_BFBR01000002.1"/>
</dbReference>
<evidence type="ECO:0000256" key="2">
    <source>
        <dbReference type="PIRSR" id="PIRSR601310-3"/>
    </source>
</evidence>